<proteinExistence type="predicted"/>
<dbReference type="InterPro" id="IPR021136">
    <property type="entry name" value="Flagellar_hook_control-like_C"/>
</dbReference>
<dbReference type="Proteomes" id="UP001589773">
    <property type="component" value="Unassembled WGS sequence"/>
</dbReference>
<evidence type="ECO:0000259" key="2">
    <source>
        <dbReference type="Pfam" id="PF02120"/>
    </source>
</evidence>
<feature type="region of interest" description="Disordered" evidence="1">
    <location>
        <begin position="342"/>
        <end position="389"/>
    </location>
</feature>
<feature type="region of interest" description="Disordered" evidence="1">
    <location>
        <begin position="182"/>
        <end position="247"/>
    </location>
</feature>
<keyword evidence="3" id="KW-0969">Cilium</keyword>
<protein>
    <submittedName>
        <fullName evidence="3">Flagellar hook-length control protein FliK</fullName>
    </submittedName>
</protein>
<reference evidence="3 4" key="1">
    <citation type="submission" date="2024-09" db="EMBL/GenBank/DDBJ databases">
        <authorList>
            <person name="Sun Q."/>
            <person name="Mori K."/>
        </authorList>
    </citation>
    <scope>NUCLEOTIDE SEQUENCE [LARGE SCALE GENOMIC DNA]</scope>
    <source>
        <strain evidence="3 4">CCM 7792</strain>
    </source>
</reference>
<comment type="caution">
    <text evidence="3">The sequence shown here is derived from an EMBL/GenBank/DDBJ whole genome shotgun (WGS) entry which is preliminary data.</text>
</comment>
<accession>A0ABV6FAM7</accession>
<dbReference type="EMBL" id="JBHLWP010000003">
    <property type="protein sequence ID" value="MFC0250582.1"/>
    <property type="molecule type" value="Genomic_DNA"/>
</dbReference>
<feature type="domain" description="Flagellar hook-length control protein-like C-terminal" evidence="2">
    <location>
        <begin position="259"/>
        <end position="338"/>
    </location>
</feature>
<dbReference type="RefSeq" id="WP_379677349.1">
    <property type="nucleotide sequence ID" value="NZ_JBHLWP010000003.1"/>
</dbReference>
<gene>
    <name evidence="3" type="ORF">ACFFJK_01655</name>
</gene>
<dbReference type="CDD" id="cd17470">
    <property type="entry name" value="T3SS_Flik_C"/>
    <property type="match status" value="1"/>
</dbReference>
<evidence type="ECO:0000256" key="1">
    <source>
        <dbReference type="SAM" id="MobiDB-lite"/>
    </source>
</evidence>
<feature type="compositionally biased region" description="Low complexity" evidence="1">
    <location>
        <begin position="80"/>
        <end position="96"/>
    </location>
</feature>
<name>A0ABV6FAM7_9BURK</name>
<feature type="compositionally biased region" description="Low complexity" evidence="1">
    <location>
        <begin position="342"/>
        <end position="357"/>
    </location>
</feature>
<sequence length="389" mass="37992">MNISMNSTMSGAMNGAPMPAAGDAATAATAATAAAMPAVAGALALDPALAAQAGVPGPLPFLQFMQDAPALPPDGASGLPDAATAAADEALPPDAGEPADDAVEPLAALAMPLMPAMMPALPAALPLAVRMAAGGAEPSRREAAPVPAAAAGAVELPPAVSLPAQATDAVGAQLARSGAAAAPPASTQAADAKPAPAMAAAQAGDAGAADSQPAPAPAGAGFGVAAPGAPGAPARDGATLTLSGPPSAWRQSLQDALGERLNLQLGKSAEQATIRLEPPMLGRVEISIRHAAGSLEVNITATHSEVLRQLNTVSDNLRNDLAARQFTDVSVNVSQAPRAQATAQAGAQFGADAQGRGSQQGQEQDERAPGAALLEAHHPNTAFSLNGRA</sequence>
<keyword evidence="4" id="KW-1185">Reference proteome</keyword>
<feature type="region of interest" description="Disordered" evidence="1">
    <location>
        <begin position="72"/>
        <end position="100"/>
    </location>
</feature>
<keyword evidence="3" id="KW-0282">Flagellum</keyword>
<evidence type="ECO:0000313" key="4">
    <source>
        <dbReference type="Proteomes" id="UP001589773"/>
    </source>
</evidence>
<evidence type="ECO:0000313" key="3">
    <source>
        <dbReference type="EMBL" id="MFC0250582.1"/>
    </source>
</evidence>
<organism evidence="3 4">
    <name type="scientific">Massilia consociata</name>
    <dbReference type="NCBI Taxonomy" id="760117"/>
    <lineage>
        <taxon>Bacteria</taxon>
        <taxon>Pseudomonadati</taxon>
        <taxon>Pseudomonadota</taxon>
        <taxon>Betaproteobacteria</taxon>
        <taxon>Burkholderiales</taxon>
        <taxon>Oxalobacteraceae</taxon>
        <taxon>Telluria group</taxon>
        <taxon>Massilia</taxon>
    </lineage>
</organism>
<dbReference type="Pfam" id="PF02120">
    <property type="entry name" value="Flg_hook"/>
    <property type="match status" value="1"/>
</dbReference>
<dbReference type="Gene3D" id="3.30.750.140">
    <property type="match status" value="1"/>
</dbReference>
<feature type="compositionally biased region" description="Low complexity" evidence="1">
    <location>
        <begin position="182"/>
        <end position="238"/>
    </location>
</feature>
<keyword evidence="3" id="KW-0966">Cell projection</keyword>
<dbReference type="InterPro" id="IPR038610">
    <property type="entry name" value="FliK-like_C_sf"/>
</dbReference>